<evidence type="ECO:0000256" key="2">
    <source>
        <dbReference type="ARBA" id="ARBA00023315"/>
    </source>
</evidence>
<proteinExistence type="predicted"/>
<dbReference type="EMBL" id="CP130472">
    <property type="protein sequence ID" value="WLS45079.1"/>
    <property type="molecule type" value="Genomic_DNA"/>
</dbReference>
<evidence type="ECO:0000259" key="4">
    <source>
        <dbReference type="PROSITE" id="PS51186"/>
    </source>
</evidence>
<dbReference type="PANTHER" id="PTHR43877:SF2">
    <property type="entry name" value="AMINOALKYLPHOSPHONATE N-ACETYLTRANSFERASE-RELATED"/>
    <property type="match status" value="1"/>
</dbReference>
<gene>
    <name evidence="5" type="ORF">Q3V37_27535</name>
</gene>
<dbReference type="GO" id="GO:0016747">
    <property type="term" value="F:acyltransferase activity, transferring groups other than amino-acyl groups"/>
    <property type="evidence" value="ECO:0007669"/>
    <property type="project" value="InterPro"/>
</dbReference>
<keyword evidence="2" id="KW-0012">Acyltransferase</keyword>
<reference evidence="5 6" key="1">
    <citation type="submission" date="2023-07" db="EMBL/GenBank/DDBJ databases">
        <title>Micromonospora profundi TRM 95458 converts glycerol to a new osmotic compound.</title>
        <authorList>
            <person name="Lu D."/>
        </authorList>
    </citation>
    <scope>NUCLEOTIDE SEQUENCE [LARGE SCALE GENOMIC DNA]</scope>
    <source>
        <strain evidence="5 6">TRM95458</strain>
    </source>
</reference>
<dbReference type="SUPFAM" id="SSF55729">
    <property type="entry name" value="Acyl-CoA N-acyltransferases (Nat)"/>
    <property type="match status" value="1"/>
</dbReference>
<dbReference type="Proteomes" id="UP001235874">
    <property type="component" value="Chromosome"/>
</dbReference>
<evidence type="ECO:0000256" key="1">
    <source>
        <dbReference type="ARBA" id="ARBA00022679"/>
    </source>
</evidence>
<evidence type="ECO:0000313" key="6">
    <source>
        <dbReference type="Proteomes" id="UP001235874"/>
    </source>
</evidence>
<dbReference type="InterPro" id="IPR000182">
    <property type="entry name" value="GNAT_dom"/>
</dbReference>
<dbReference type="CDD" id="cd04301">
    <property type="entry name" value="NAT_SF"/>
    <property type="match status" value="1"/>
</dbReference>
<evidence type="ECO:0000256" key="3">
    <source>
        <dbReference type="SAM" id="Phobius"/>
    </source>
</evidence>
<evidence type="ECO:0000313" key="5">
    <source>
        <dbReference type="EMBL" id="WLS45079.1"/>
    </source>
</evidence>
<dbReference type="KEGG" id="mprn:Q3V37_27535"/>
<dbReference type="PROSITE" id="PS51186">
    <property type="entry name" value="GNAT"/>
    <property type="match status" value="1"/>
</dbReference>
<keyword evidence="1" id="KW-0808">Transferase</keyword>
<keyword evidence="3" id="KW-1133">Transmembrane helix</keyword>
<keyword evidence="3" id="KW-0472">Membrane</keyword>
<dbReference type="InterPro" id="IPR050832">
    <property type="entry name" value="Bact_Acetyltransf"/>
</dbReference>
<keyword evidence="6" id="KW-1185">Reference proteome</keyword>
<keyword evidence="3" id="KW-0812">Transmembrane</keyword>
<dbReference type="Gene3D" id="3.40.630.30">
    <property type="match status" value="1"/>
</dbReference>
<feature type="transmembrane region" description="Helical" evidence="3">
    <location>
        <begin position="6"/>
        <end position="26"/>
    </location>
</feature>
<organism evidence="5 6">
    <name type="scientific">Micromonospora profundi</name>
    <dbReference type="NCBI Taxonomy" id="1420889"/>
    <lineage>
        <taxon>Bacteria</taxon>
        <taxon>Bacillati</taxon>
        <taxon>Actinomycetota</taxon>
        <taxon>Actinomycetes</taxon>
        <taxon>Micromonosporales</taxon>
        <taxon>Micromonosporaceae</taxon>
        <taxon>Micromonospora</taxon>
    </lineage>
</organism>
<feature type="domain" description="N-acetyltransferase" evidence="4">
    <location>
        <begin position="49"/>
        <end position="219"/>
    </location>
</feature>
<dbReference type="AlphaFoldDB" id="A0AAJ6HVP9"/>
<dbReference type="PANTHER" id="PTHR43877">
    <property type="entry name" value="AMINOALKYLPHOSPHONATE N-ACETYLTRANSFERASE-RELATED-RELATED"/>
    <property type="match status" value="1"/>
</dbReference>
<dbReference type="InterPro" id="IPR016181">
    <property type="entry name" value="Acyl_CoA_acyltransferase"/>
</dbReference>
<dbReference type="Pfam" id="PF00583">
    <property type="entry name" value="Acetyltransf_1"/>
    <property type="match status" value="1"/>
</dbReference>
<dbReference type="RefSeq" id="WP_306272113.1">
    <property type="nucleotide sequence ID" value="NZ_CP130472.1"/>
</dbReference>
<sequence length="219" mass="23198">MLDGGVAGWLALGGLFAVVGLVSPALTRWALATRPWCSTMAGMPNQQTIAIRPGGPEDTGAVLRLLDGATAWLVARGRTGQWGTARPSTDPRRIAQADDWASGGGLYLAMFGDRPVGALVVGAASDYVPPATEPELYVRLLVTDREHTGLGIGARLLEHAADLARSRGLGLLRVDCYGGVDRALVRFYEGCGFTATDSFTVTRPGLDPWPGQVLVRRLD</sequence>
<accession>A0AAJ6HVP9</accession>
<protein>
    <submittedName>
        <fullName evidence="5">GNAT family N-acetyltransferase</fullName>
    </submittedName>
</protein>
<name>A0AAJ6HVP9_9ACTN</name>